<protein>
    <submittedName>
        <fullName evidence="1">Uncharacterized protein</fullName>
    </submittedName>
</protein>
<reference evidence="1" key="1">
    <citation type="journal article" date="2020" name="Stud. Mycol.">
        <title>101 Dothideomycetes genomes: a test case for predicting lifestyles and emergence of pathogens.</title>
        <authorList>
            <person name="Haridas S."/>
            <person name="Albert R."/>
            <person name="Binder M."/>
            <person name="Bloem J."/>
            <person name="Labutti K."/>
            <person name="Salamov A."/>
            <person name="Andreopoulos B."/>
            <person name="Baker S."/>
            <person name="Barry K."/>
            <person name="Bills G."/>
            <person name="Bluhm B."/>
            <person name="Cannon C."/>
            <person name="Castanera R."/>
            <person name="Culley D."/>
            <person name="Daum C."/>
            <person name="Ezra D."/>
            <person name="Gonzalez J."/>
            <person name="Henrissat B."/>
            <person name="Kuo A."/>
            <person name="Liang C."/>
            <person name="Lipzen A."/>
            <person name="Lutzoni F."/>
            <person name="Magnuson J."/>
            <person name="Mondo S."/>
            <person name="Nolan M."/>
            <person name="Ohm R."/>
            <person name="Pangilinan J."/>
            <person name="Park H.-J."/>
            <person name="Ramirez L."/>
            <person name="Alfaro M."/>
            <person name="Sun H."/>
            <person name="Tritt A."/>
            <person name="Yoshinaga Y."/>
            <person name="Zwiers L.-H."/>
            <person name="Turgeon B."/>
            <person name="Goodwin S."/>
            <person name="Spatafora J."/>
            <person name="Crous P."/>
            <person name="Grigoriev I."/>
        </authorList>
    </citation>
    <scope>NUCLEOTIDE SEQUENCE</scope>
    <source>
        <strain evidence="1">CBS 119925</strain>
    </source>
</reference>
<feature type="non-terminal residue" evidence="1">
    <location>
        <position position="204"/>
    </location>
</feature>
<dbReference type="EMBL" id="MU006561">
    <property type="protein sequence ID" value="KAF2751883.1"/>
    <property type="molecule type" value="Genomic_DNA"/>
</dbReference>
<accession>A0A6A6VNY6</accession>
<evidence type="ECO:0000313" key="1">
    <source>
        <dbReference type="EMBL" id="KAF2751883.1"/>
    </source>
</evidence>
<sequence>AQKMQALFPTLPPEIRNLIYHYCSDDIHNPATTLCLPLSPKTLSTKHTVITLQPVHTGNLNLLTLTSSNILEAHEYRSYLLANNIQLRVGIHIKGNLRTFTQEHWDAQISKSLKKWVEKNPWLRRVATWNIRVLLDADMDSLSGAKGRGRVGRMVDGMVKTLLAIQDPRVAERRGDVRVRLHVPFGFVMAKRLEALEFGLERFL</sequence>
<evidence type="ECO:0000313" key="2">
    <source>
        <dbReference type="Proteomes" id="UP000799440"/>
    </source>
</evidence>
<proteinExistence type="predicted"/>
<organism evidence="1 2">
    <name type="scientific">Sporormia fimetaria CBS 119925</name>
    <dbReference type="NCBI Taxonomy" id="1340428"/>
    <lineage>
        <taxon>Eukaryota</taxon>
        <taxon>Fungi</taxon>
        <taxon>Dikarya</taxon>
        <taxon>Ascomycota</taxon>
        <taxon>Pezizomycotina</taxon>
        <taxon>Dothideomycetes</taxon>
        <taxon>Pleosporomycetidae</taxon>
        <taxon>Pleosporales</taxon>
        <taxon>Sporormiaceae</taxon>
        <taxon>Sporormia</taxon>
    </lineage>
</organism>
<dbReference type="Proteomes" id="UP000799440">
    <property type="component" value="Unassembled WGS sequence"/>
</dbReference>
<keyword evidence="2" id="KW-1185">Reference proteome</keyword>
<dbReference type="OrthoDB" id="3741380at2759"/>
<gene>
    <name evidence="1" type="ORF">M011DRAFT_381030</name>
</gene>
<name>A0A6A6VNY6_9PLEO</name>
<dbReference type="AlphaFoldDB" id="A0A6A6VNY6"/>
<feature type="non-terminal residue" evidence="1">
    <location>
        <position position="1"/>
    </location>
</feature>